<organism evidence="1 2">
    <name type="scientific">Biomphalaria pfeifferi</name>
    <name type="common">Bloodfluke planorb</name>
    <name type="synonym">Freshwater snail</name>
    <dbReference type="NCBI Taxonomy" id="112525"/>
    <lineage>
        <taxon>Eukaryota</taxon>
        <taxon>Metazoa</taxon>
        <taxon>Spiralia</taxon>
        <taxon>Lophotrochozoa</taxon>
        <taxon>Mollusca</taxon>
        <taxon>Gastropoda</taxon>
        <taxon>Heterobranchia</taxon>
        <taxon>Euthyneura</taxon>
        <taxon>Panpulmonata</taxon>
        <taxon>Hygrophila</taxon>
        <taxon>Lymnaeoidea</taxon>
        <taxon>Planorbidae</taxon>
        <taxon>Biomphalaria</taxon>
    </lineage>
</organism>
<evidence type="ECO:0000313" key="1">
    <source>
        <dbReference type="EMBL" id="KAK0067721.1"/>
    </source>
</evidence>
<dbReference type="Proteomes" id="UP001233172">
    <property type="component" value="Unassembled WGS sequence"/>
</dbReference>
<accession>A0AAD8C765</accession>
<gene>
    <name evidence="1" type="ORF">Bpfe_002562</name>
</gene>
<protein>
    <submittedName>
        <fullName evidence="1">Killer cell lectin-like receptor subfamily F member 1</fullName>
    </submittedName>
</protein>
<feature type="non-terminal residue" evidence="1">
    <location>
        <position position="54"/>
    </location>
</feature>
<name>A0AAD8C765_BIOPF</name>
<keyword evidence="2" id="KW-1185">Reference proteome</keyword>
<dbReference type="AlphaFoldDB" id="A0AAD8C765"/>
<proteinExistence type="predicted"/>
<reference evidence="1" key="2">
    <citation type="submission" date="2023-04" db="EMBL/GenBank/DDBJ databases">
        <authorList>
            <person name="Bu L."/>
            <person name="Lu L."/>
            <person name="Laidemitt M.R."/>
            <person name="Zhang S.M."/>
            <person name="Mutuku M."/>
            <person name="Mkoji G."/>
            <person name="Steinauer M."/>
            <person name="Loker E.S."/>
        </authorList>
    </citation>
    <scope>NUCLEOTIDE SEQUENCE</scope>
    <source>
        <strain evidence="1">KasaAsao</strain>
        <tissue evidence="1">Whole Snail</tissue>
    </source>
</reference>
<dbReference type="EMBL" id="JASAOG010000006">
    <property type="protein sequence ID" value="KAK0067721.1"/>
    <property type="molecule type" value="Genomic_DNA"/>
</dbReference>
<evidence type="ECO:0000313" key="2">
    <source>
        <dbReference type="Proteomes" id="UP001233172"/>
    </source>
</evidence>
<reference evidence="1" key="1">
    <citation type="journal article" date="2023" name="PLoS Negl. Trop. Dis.">
        <title>A genome sequence for Biomphalaria pfeifferi, the major vector snail for the human-infecting parasite Schistosoma mansoni.</title>
        <authorList>
            <person name="Bu L."/>
            <person name="Lu L."/>
            <person name="Laidemitt M.R."/>
            <person name="Zhang S.M."/>
            <person name="Mutuku M."/>
            <person name="Mkoji G."/>
            <person name="Steinauer M."/>
            <person name="Loker E.S."/>
        </authorList>
    </citation>
    <scope>NUCLEOTIDE SEQUENCE</scope>
    <source>
        <strain evidence="1">KasaAsao</strain>
    </source>
</reference>
<comment type="caution">
    <text evidence="1">The sequence shown here is derived from an EMBL/GenBank/DDBJ whole genome shotgun (WGS) entry which is preliminary data.</text>
</comment>
<keyword evidence="1" id="KW-0675">Receptor</keyword>
<sequence length="54" mass="6072">MKFPRFHKADNTLPVIQNTLSTVQARSAIECALFCFSLNLTSFSFNEEEGSCKV</sequence>